<dbReference type="SUPFAM" id="SSF52091">
    <property type="entry name" value="SpoIIaa-like"/>
    <property type="match status" value="1"/>
</dbReference>
<feature type="domain" description="MlaB-like STAS" evidence="1">
    <location>
        <begin position="10"/>
        <end position="82"/>
    </location>
</feature>
<evidence type="ECO:0000259" key="1">
    <source>
        <dbReference type="Pfam" id="PF13466"/>
    </source>
</evidence>
<gene>
    <name evidence="2" type="ORF">G3I74_01685</name>
</gene>
<accession>A0A845V2D4</accession>
<dbReference type="CDD" id="cd07043">
    <property type="entry name" value="STAS_anti-anti-sigma_factors"/>
    <property type="match status" value="1"/>
</dbReference>
<dbReference type="EMBL" id="JAAGSC010000031">
    <property type="protein sequence ID" value="NDY94441.1"/>
    <property type="molecule type" value="Genomic_DNA"/>
</dbReference>
<reference evidence="2 3" key="1">
    <citation type="submission" date="2020-02" db="EMBL/GenBank/DDBJ databases">
        <authorList>
            <person name="Zhang X.-Y."/>
        </authorList>
    </citation>
    <scope>NUCLEOTIDE SEQUENCE [LARGE SCALE GENOMIC DNA]</scope>
    <source>
        <strain evidence="2 3">C33</strain>
    </source>
</reference>
<dbReference type="Pfam" id="PF13466">
    <property type="entry name" value="STAS_2"/>
    <property type="match status" value="1"/>
</dbReference>
<comment type="caution">
    <text evidence="2">The sequence shown here is derived from an EMBL/GenBank/DDBJ whole genome shotgun (WGS) entry which is preliminary data.</text>
</comment>
<protein>
    <submittedName>
        <fullName evidence="2">STAS domain-containing protein</fullName>
    </submittedName>
</protein>
<dbReference type="Proteomes" id="UP000484885">
    <property type="component" value="Unassembled WGS sequence"/>
</dbReference>
<proteinExistence type="predicted"/>
<keyword evidence="3" id="KW-1185">Reference proteome</keyword>
<dbReference type="InterPro" id="IPR036513">
    <property type="entry name" value="STAS_dom_sf"/>
</dbReference>
<name>A0A845V2D4_9GAMM</name>
<evidence type="ECO:0000313" key="2">
    <source>
        <dbReference type="EMBL" id="NDY94441.1"/>
    </source>
</evidence>
<dbReference type="Gene3D" id="3.30.750.24">
    <property type="entry name" value="STAS domain"/>
    <property type="match status" value="1"/>
</dbReference>
<sequence length="110" mass="12177">MLKADAKGRVALSGALTSKQVPELYRSSLPWQKHGLPDVIDLADVERADSSALALLLEWRSWADAAERELRIINVPRSLCVLASLSQIGQLLGWRAVDFESDEDDRQCCA</sequence>
<dbReference type="AlphaFoldDB" id="A0A845V2D4"/>
<organism evidence="2 3">
    <name type="scientific">Wenzhouxiangella limi</name>
    <dbReference type="NCBI Taxonomy" id="2707351"/>
    <lineage>
        <taxon>Bacteria</taxon>
        <taxon>Pseudomonadati</taxon>
        <taxon>Pseudomonadota</taxon>
        <taxon>Gammaproteobacteria</taxon>
        <taxon>Chromatiales</taxon>
        <taxon>Wenzhouxiangellaceae</taxon>
        <taxon>Wenzhouxiangella</taxon>
    </lineage>
</organism>
<dbReference type="InterPro" id="IPR058548">
    <property type="entry name" value="MlaB-like_STAS"/>
</dbReference>
<evidence type="ECO:0000313" key="3">
    <source>
        <dbReference type="Proteomes" id="UP000484885"/>
    </source>
</evidence>
<dbReference type="RefSeq" id="WP_164209600.1">
    <property type="nucleotide sequence ID" value="NZ_JAAGSC010000031.1"/>
</dbReference>